<keyword evidence="2" id="KW-1185">Reference proteome</keyword>
<reference evidence="1 2" key="1">
    <citation type="submission" date="2021-10" db="EMBL/GenBank/DDBJ databases">
        <title>Anaerobic single-cell dispensing facilitates the cultivation of human gut bacteria.</title>
        <authorList>
            <person name="Afrizal A."/>
        </authorList>
    </citation>
    <scope>NUCLEOTIDE SEQUENCE [LARGE SCALE GENOMIC DNA]</scope>
    <source>
        <strain evidence="1 2">CLA-AA-H232</strain>
    </source>
</reference>
<organism evidence="1 2">
    <name type="scientific">Hominilimicola fabiformis</name>
    <dbReference type="NCBI Taxonomy" id="2885356"/>
    <lineage>
        <taxon>Bacteria</taxon>
        <taxon>Bacillati</taxon>
        <taxon>Bacillota</taxon>
        <taxon>Clostridia</taxon>
        <taxon>Eubacteriales</taxon>
        <taxon>Oscillospiraceae</taxon>
        <taxon>Hominilimicola</taxon>
    </lineage>
</organism>
<protein>
    <submittedName>
        <fullName evidence="1">SANT/Myb domain-containing protein</fullName>
    </submittedName>
</protein>
<dbReference type="Proteomes" id="UP001198242">
    <property type="component" value="Unassembled WGS sequence"/>
</dbReference>
<dbReference type="RefSeq" id="WP_308456510.1">
    <property type="nucleotide sequence ID" value="NZ_JAJEQM010000010.1"/>
</dbReference>
<proteinExistence type="predicted"/>
<name>A0AAE3DZ43_9FIRM</name>
<comment type="caution">
    <text evidence="1">The sequence shown here is derived from an EMBL/GenBank/DDBJ whole genome shotgun (WGS) entry which is preliminary data.</text>
</comment>
<dbReference type="EMBL" id="JAJEQM010000010">
    <property type="protein sequence ID" value="MCC2210779.1"/>
    <property type="molecule type" value="Genomic_DNA"/>
</dbReference>
<sequence length="309" mass="36185">MNRKWTKEDVEYLKEKWGTVSIPYIAQKLNRSVNAIKLKAGRLNLGPMLENGSYVTLNQVAIALTGRPFSSYYKKSWIENRGMPVHNKKVMNNTFKIIYLDEFWKWAEKNRSFLDFSKMEPLALGKEPGWVNEQRKKDYKSNALQRKDQWTPYEDDKLRYLLKQQKYGYAEVADILHRSEGAIQRQCTDLGIRERPIKADTRRNPWTDDMHRIVVEGIKNGDSYSLIAKRIGKSERAIRGRVYNKYLTENADKVRAMIGDGQWGDNVPEPNVKQALYLSHTRGKCQKSLTDLVELLKYRTLCMMKEVHK</sequence>
<dbReference type="AlphaFoldDB" id="A0AAE3DZ43"/>
<evidence type="ECO:0000313" key="1">
    <source>
        <dbReference type="EMBL" id="MCC2210779.1"/>
    </source>
</evidence>
<accession>A0AAE3DZ43</accession>
<gene>
    <name evidence="1" type="ORF">LKE05_08250</name>
</gene>
<evidence type="ECO:0000313" key="2">
    <source>
        <dbReference type="Proteomes" id="UP001198242"/>
    </source>
</evidence>